<comment type="caution">
    <text evidence="2">The sequence shown here is derived from an EMBL/GenBank/DDBJ whole genome shotgun (WGS) entry which is preliminary data.</text>
</comment>
<proteinExistence type="predicted"/>
<protein>
    <submittedName>
        <fullName evidence="2">Uncharacterized protein</fullName>
    </submittedName>
</protein>
<sequence>MADADAKRITTTTTVRDTQRLPPRRGRVKIRIFKSIVATLSCSGRHKKQKDGQRRQLSSTSTIPPVPSGYPSYK</sequence>
<reference evidence="2 3" key="1">
    <citation type="submission" date="2019-01" db="EMBL/GenBank/DDBJ databases">
        <title>Sequencing of cultivated peanut Arachis hypogaea provides insights into genome evolution and oil improvement.</title>
        <authorList>
            <person name="Chen X."/>
        </authorList>
    </citation>
    <scope>NUCLEOTIDE SEQUENCE [LARGE SCALE GENOMIC DNA]</scope>
    <source>
        <strain evidence="3">cv. Fuhuasheng</strain>
        <tissue evidence="2">Leaves</tissue>
    </source>
</reference>
<accession>A0A445BA65</accession>
<dbReference type="Proteomes" id="UP000289738">
    <property type="component" value="Chromosome A10"/>
</dbReference>
<dbReference type="EMBL" id="SDMP01000010">
    <property type="protein sequence ID" value="RYR35539.1"/>
    <property type="molecule type" value="Genomic_DNA"/>
</dbReference>
<name>A0A445BA65_ARAHY</name>
<evidence type="ECO:0000313" key="2">
    <source>
        <dbReference type="EMBL" id="RYR35539.1"/>
    </source>
</evidence>
<dbReference type="AlphaFoldDB" id="A0A445BA65"/>
<evidence type="ECO:0000313" key="3">
    <source>
        <dbReference type="Proteomes" id="UP000289738"/>
    </source>
</evidence>
<feature type="region of interest" description="Disordered" evidence="1">
    <location>
        <begin position="43"/>
        <end position="74"/>
    </location>
</feature>
<keyword evidence="3" id="KW-1185">Reference proteome</keyword>
<evidence type="ECO:0000256" key="1">
    <source>
        <dbReference type="SAM" id="MobiDB-lite"/>
    </source>
</evidence>
<gene>
    <name evidence="2" type="ORF">Ahy_A10g050690</name>
</gene>
<organism evidence="2 3">
    <name type="scientific">Arachis hypogaea</name>
    <name type="common">Peanut</name>
    <dbReference type="NCBI Taxonomy" id="3818"/>
    <lineage>
        <taxon>Eukaryota</taxon>
        <taxon>Viridiplantae</taxon>
        <taxon>Streptophyta</taxon>
        <taxon>Embryophyta</taxon>
        <taxon>Tracheophyta</taxon>
        <taxon>Spermatophyta</taxon>
        <taxon>Magnoliopsida</taxon>
        <taxon>eudicotyledons</taxon>
        <taxon>Gunneridae</taxon>
        <taxon>Pentapetalae</taxon>
        <taxon>rosids</taxon>
        <taxon>fabids</taxon>
        <taxon>Fabales</taxon>
        <taxon>Fabaceae</taxon>
        <taxon>Papilionoideae</taxon>
        <taxon>50 kb inversion clade</taxon>
        <taxon>dalbergioids sensu lato</taxon>
        <taxon>Dalbergieae</taxon>
        <taxon>Pterocarpus clade</taxon>
        <taxon>Arachis</taxon>
    </lineage>
</organism>
<feature type="region of interest" description="Disordered" evidence="1">
    <location>
        <begin position="1"/>
        <end position="27"/>
    </location>
</feature>